<accession>A0A4V1ZC69</accession>
<dbReference type="Gene3D" id="2.160.10.10">
    <property type="entry name" value="Hexapeptide repeat proteins"/>
    <property type="match status" value="1"/>
</dbReference>
<protein>
    <submittedName>
        <fullName evidence="5">Acyltransferase</fullName>
    </submittedName>
</protein>
<dbReference type="Pfam" id="PF14602">
    <property type="entry name" value="Hexapep_2"/>
    <property type="match status" value="1"/>
</dbReference>
<dbReference type="PANTHER" id="PTHR23416:SF23">
    <property type="entry name" value="ACETYLTRANSFERASE C18B11.09C-RELATED"/>
    <property type="match status" value="1"/>
</dbReference>
<dbReference type="Proteomes" id="UP000293331">
    <property type="component" value="Unassembled WGS sequence"/>
</dbReference>
<reference evidence="5 6" key="1">
    <citation type="submission" date="2019-02" db="EMBL/GenBank/DDBJ databases">
        <title>Bacterial novel species Mucilaginibacter sp. 17JY9-4 isolated from soil.</title>
        <authorList>
            <person name="Jung H.-Y."/>
        </authorList>
    </citation>
    <scope>NUCLEOTIDE SEQUENCE [LARGE SCALE GENOMIC DNA]</scope>
    <source>
        <strain evidence="5 6">17JY9-4</strain>
    </source>
</reference>
<dbReference type="InterPro" id="IPR011004">
    <property type="entry name" value="Trimer_LpxA-like_sf"/>
</dbReference>
<dbReference type="PANTHER" id="PTHR23416">
    <property type="entry name" value="SIALIC ACID SYNTHASE-RELATED"/>
    <property type="match status" value="1"/>
</dbReference>
<keyword evidence="4 5" id="KW-0012">Acyltransferase</keyword>
<gene>
    <name evidence="5" type="ORF">EWM62_06685</name>
</gene>
<dbReference type="GO" id="GO:0008374">
    <property type="term" value="F:O-acyltransferase activity"/>
    <property type="evidence" value="ECO:0007669"/>
    <property type="project" value="TreeGrafter"/>
</dbReference>
<sequence length="162" mass="17294">MANWLVKKIKNQFLKLQRKADAVKLKKFKATLKHCGEGTSIQLPVKFEGPEYISLGKNVSVNAFIHMWGHGGITIGDDCLIASHVSITSVTHDASAKLYRNTVIEKPVIIGNNVWIGSHAVILPGITIGDNAIVGAGAVVTKNVPPNAVVAGVPAKIIRSLN</sequence>
<dbReference type="InterPro" id="IPR051159">
    <property type="entry name" value="Hexapeptide_acetyltransf"/>
</dbReference>
<name>A0A4V1ZC69_9SPHI</name>
<dbReference type="SUPFAM" id="SSF51161">
    <property type="entry name" value="Trimeric LpxA-like enzymes"/>
    <property type="match status" value="1"/>
</dbReference>
<evidence type="ECO:0000313" key="5">
    <source>
        <dbReference type="EMBL" id="RYU91620.1"/>
    </source>
</evidence>
<dbReference type="PROSITE" id="PS00101">
    <property type="entry name" value="HEXAPEP_TRANSFERASES"/>
    <property type="match status" value="1"/>
</dbReference>
<dbReference type="GO" id="GO:0005829">
    <property type="term" value="C:cytosol"/>
    <property type="evidence" value="ECO:0007669"/>
    <property type="project" value="TreeGrafter"/>
</dbReference>
<dbReference type="Pfam" id="PF00132">
    <property type="entry name" value="Hexapep"/>
    <property type="match status" value="1"/>
</dbReference>
<evidence type="ECO:0000256" key="2">
    <source>
        <dbReference type="ARBA" id="ARBA00022679"/>
    </source>
</evidence>
<keyword evidence="3" id="KW-0677">Repeat</keyword>
<dbReference type="InterPro" id="IPR001451">
    <property type="entry name" value="Hexapep"/>
</dbReference>
<evidence type="ECO:0000256" key="4">
    <source>
        <dbReference type="ARBA" id="ARBA00023315"/>
    </source>
</evidence>
<dbReference type="EMBL" id="SEWG01000002">
    <property type="protein sequence ID" value="RYU91620.1"/>
    <property type="molecule type" value="Genomic_DNA"/>
</dbReference>
<comment type="caution">
    <text evidence="5">The sequence shown here is derived from an EMBL/GenBank/DDBJ whole genome shotgun (WGS) entry which is preliminary data.</text>
</comment>
<evidence type="ECO:0000256" key="1">
    <source>
        <dbReference type="ARBA" id="ARBA00007274"/>
    </source>
</evidence>
<keyword evidence="2 5" id="KW-0808">Transferase</keyword>
<evidence type="ECO:0000256" key="3">
    <source>
        <dbReference type="ARBA" id="ARBA00022737"/>
    </source>
</evidence>
<dbReference type="InterPro" id="IPR018357">
    <property type="entry name" value="Hexapep_transf_CS"/>
</dbReference>
<dbReference type="AlphaFoldDB" id="A0A4V1ZC69"/>
<keyword evidence="6" id="KW-1185">Reference proteome</keyword>
<evidence type="ECO:0000313" key="6">
    <source>
        <dbReference type="Proteomes" id="UP000293331"/>
    </source>
</evidence>
<organism evidence="5 6">
    <name type="scientific">Mucilaginibacter terrigena</name>
    <dbReference type="NCBI Taxonomy" id="2492395"/>
    <lineage>
        <taxon>Bacteria</taxon>
        <taxon>Pseudomonadati</taxon>
        <taxon>Bacteroidota</taxon>
        <taxon>Sphingobacteriia</taxon>
        <taxon>Sphingobacteriales</taxon>
        <taxon>Sphingobacteriaceae</taxon>
        <taxon>Mucilaginibacter</taxon>
    </lineage>
</organism>
<proteinExistence type="inferred from homology"/>
<comment type="similarity">
    <text evidence="1">Belongs to the transferase hexapeptide repeat family.</text>
</comment>
<dbReference type="OrthoDB" id="9812571at2"/>